<name>A0A444FSL9_ENSVE</name>
<evidence type="ECO:0000256" key="1">
    <source>
        <dbReference type="SAM" id="MobiDB-lite"/>
    </source>
</evidence>
<sequence length="78" mass="8624">MVRQQRVTPPLQRGTRGGWFDNDSVQLRLYKGVLGVDGPTVHNGNTRLYREALSADGPMTHNNNKGKAGEEEGKLVMC</sequence>
<protein>
    <submittedName>
        <fullName evidence="2">Uncharacterized protein</fullName>
    </submittedName>
</protein>
<feature type="region of interest" description="Disordered" evidence="1">
    <location>
        <begin position="56"/>
        <end position="78"/>
    </location>
</feature>
<dbReference type="Proteomes" id="UP000287651">
    <property type="component" value="Unassembled WGS sequence"/>
</dbReference>
<dbReference type="EMBL" id="AMZH03002474">
    <property type="protein sequence ID" value="RRT75451.1"/>
    <property type="molecule type" value="Genomic_DNA"/>
</dbReference>
<accession>A0A444FSL9</accession>
<feature type="compositionally biased region" description="Basic and acidic residues" evidence="1">
    <location>
        <begin position="67"/>
        <end position="78"/>
    </location>
</feature>
<reference evidence="3" key="1">
    <citation type="journal article" date="2014" name="Agronomy (Basel)">
        <title>A Draft Genome Sequence for Ensete ventricosum, the Drought-Tolerant Tree Against Hunger.</title>
        <authorList>
            <person name="Harrison J."/>
            <person name="Moore K.A."/>
            <person name="Paszkiewicz K."/>
            <person name="Jones T."/>
            <person name="Grant M."/>
            <person name="Ambacheew D."/>
            <person name="Muzemil S."/>
            <person name="Studholme D.J."/>
        </authorList>
    </citation>
    <scope>NUCLEOTIDE SEQUENCE [LARGE SCALE GENOMIC DNA]</scope>
</reference>
<dbReference type="AlphaFoldDB" id="A0A444FSL9"/>
<evidence type="ECO:0000313" key="3">
    <source>
        <dbReference type="Proteomes" id="UP000287651"/>
    </source>
</evidence>
<comment type="caution">
    <text evidence="2">The sequence shown here is derived from an EMBL/GenBank/DDBJ whole genome shotgun (WGS) entry which is preliminary data.</text>
</comment>
<organism evidence="2 3">
    <name type="scientific">Ensete ventricosum</name>
    <name type="common">Abyssinian banana</name>
    <name type="synonym">Musa ensete</name>
    <dbReference type="NCBI Taxonomy" id="4639"/>
    <lineage>
        <taxon>Eukaryota</taxon>
        <taxon>Viridiplantae</taxon>
        <taxon>Streptophyta</taxon>
        <taxon>Embryophyta</taxon>
        <taxon>Tracheophyta</taxon>
        <taxon>Spermatophyta</taxon>
        <taxon>Magnoliopsida</taxon>
        <taxon>Liliopsida</taxon>
        <taxon>Zingiberales</taxon>
        <taxon>Musaceae</taxon>
        <taxon>Ensete</taxon>
    </lineage>
</organism>
<proteinExistence type="predicted"/>
<gene>
    <name evidence="2" type="ORF">B296_00031215</name>
</gene>
<evidence type="ECO:0000313" key="2">
    <source>
        <dbReference type="EMBL" id="RRT75451.1"/>
    </source>
</evidence>